<evidence type="ECO:0000256" key="2">
    <source>
        <dbReference type="ARBA" id="ARBA00006577"/>
    </source>
</evidence>
<evidence type="ECO:0000256" key="1">
    <source>
        <dbReference type="ARBA" id="ARBA00000971"/>
    </source>
</evidence>
<evidence type="ECO:0000256" key="7">
    <source>
        <dbReference type="SAM" id="SignalP"/>
    </source>
</evidence>
<dbReference type="PANTHER" id="PTHR43811:SF19">
    <property type="entry name" value="39 KDA FK506-BINDING NUCLEAR PROTEIN"/>
    <property type="match status" value="1"/>
</dbReference>
<dbReference type="InterPro" id="IPR001179">
    <property type="entry name" value="PPIase_FKBP_dom"/>
</dbReference>
<dbReference type="RefSeq" id="WP_119482014.1">
    <property type="nucleotide sequence ID" value="NZ_QXTG01000002.1"/>
</dbReference>
<dbReference type="AlphaFoldDB" id="A0A3A1TYF7"/>
<keyword evidence="5 6" id="KW-0413">Isomerase</keyword>
<feature type="chain" id="PRO_5039231113" description="peptidylprolyl isomerase" evidence="7">
    <location>
        <begin position="21"/>
        <end position="325"/>
    </location>
</feature>
<dbReference type="SUPFAM" id="SSF54534">
    <property type="entry name" value="FKBP-like"/>
    <property type="match status" value="1"/>
</dbReference>
<organism evidence="9 10">
    <name type="scientific">Amnibacterium setariae</name>
    <dbReference type="NCBI Taxonomy" id="2306585"/>
    <lineage>
        <taxon>Bacteria</taxon>
        <taxon>Bacillati</taxon>
        <taxon>Actinomycetota</taxon>
        <taxon>Actinomycetes</taxon>
        <taxon>Micrococcales</taxon>
        <taxon>Microbacteriaceae</taxon>
        <taxon>Amnibacterium</taxon>
    </lineage>
</organism>
<dbReference type="Proteomes" id="UP000265742">
    <property type="component" value="Unassembled WGS sequence"/>
</dbReference>
<evidence type="ECO:0000256" key="6">
    <source>
        <dbReference type="PROSITE-ProRule" id="PRU00277"/>
    </source>
</evidence>
<dbReference type="EC" id="5.2.1.8" evidence="3 6"/>
<accession>A0A3A1TYF7</accession>
<feature type="signal peptide" evidence="7">
    <location>
        <begin position="1"/>
        <end position="20"/>
    </location>
</feature>
<evidence type="ECO:0000313" key="9">
    <source>
        <dbReference type="EMBL" id="RIX27705.1"/>
    </source>
</evidence>
<dbReference type="PROSITE" id="PS50059">
    <property type="entry name" value="FKBP_PPIASE"/>
    <property type="match status" value="1"/>
</dbReference>
<name>A0A3A1TYF7_9MICO</name>
<dbReference type="Pfam" id="PF00254">
    <property type="entry name" value="FKBP_C"/>
    <property type="match status" value="1"/>
</dbReference>
<comment type="similarity">
    <text evidence="2">Belongs to the FKBP-type PPIase family.</text>
</comment>
<dbReference type="GO" id="GO:0003755">
    <property type="term" value="F:peptidyl-prolyl cis-trans isomerase activity"/>
    <property type="evidence" value="ECO:0007669"/>
    <property type="project" value="UniProtKB-KW"/>
</dbReference>
<dbReference type="Gene3D" id="3.10.50.40">
    <property type="match status" value="2"/>
</dbReference>
<dbReference type="EMBL" id="QXTG01000002">
    <property type="protein sequence ID" value="RIX27705.1"/>
    <property type="molecule type" value="Genomic_DNA"/>
</dbReference>
<reference evidence="10" key="1">
    <citation type="submission" date="2018-09" db="EMBL/GenBank/DDBJ databases">
        <authorList>
            <person name="Kim I."/>
        </authorList>
    </citation>
    <scope>NUCLEOTIDE SEQUENCE [LARGE SCALE GENOMIC DNA]</scope>
    <source>
        <strain evidence="10">DD4a</strain>
    </source>
</reference>
<evidence type="ECO:0000256" key="5">
    <source>
        <dbReference type="ARBA" id="ARBA00023235"/>
    </source>
</evidence>
<evidence type="ECO:0000256" key="3">
    <source>
        <dbReference type="ARBA" id="ARBA00013194"/>
    </source>
</evidence>
<dbReference type="OrthoDB" id="25996at2"/>
<dbReference type="InterPro" id="IPR046357">
    <property type="entry name" value="PPIase_dom_sf"/>
</dbReference>
<keyword evidence="10" id="KW-1185">Reference proteome</keyword>
<proteinExistence type="inferred from homology"/>
<protein>
    <recommendedName>
        <fullName evidence="3 6">peptidylprolyl isomerase</fullName>
        <ecNumber evidence="3 6">5.2.1.8</ecNumber>
    </recommendedName>
</protein>
<gene>
    <name evidence="9" type="ORF">D1781_09130</name>
</gene>
<evidence type="ECO:0000313" key="10">
    <source>
        <dbReference type="Proteomes" id="UP000265742"/>
    </source>
</evidence>
<comment type="catalytic activity">
    <reaction evidence="1 6">
        <text>[protein]-peptidylproline (omega=180) = [protein]-peptidylproline (omega=0)</text>
        <dbReference type="Rhea" id="RHEA:16237"/>
        <dbReference type="Rhea" id="RHEA-COMP:10747"/>
        <dbReference type="Rhea" id="RHEA-COMP:10748"/>
        <dbReference type="ChEBI" id="CHEBI:83833"/>
        <dbReference type="ChEBI" id="CHEBI:83834"/>
        <dbReference type="EC" id="5.2.1.8"/>
    </reaction>
</comment>
<sequence length="325" mass="32428">MTVHATARLLAGAAVVASLAAALTGCSGGAGSAAGCSPLAQPGGASESVSATGRFGTAPTVDFATPIHVDETQVSSLIPGRGAPLQGAQEIAAEVTFLNGTTGQEVTKTDYTGSAPAKFVIDKVGILGLRKALVCAQVGERLAVVLPPSQAIPAETRPTGLKATDSVVAVVDVKDAYLARANGRNQVMGNGLPAVVLGADGRPGITLPEDTPPTTLRVADLKVGDGATIEDGDTAVVQYTGVVWKPGDPANGTVFDSSWTTGSPTNVVVKKGQTIPGLVTALTGQRVGSQVLAILPPAQGYGDQSTSTIPAGSTLVFVVDVLGKG</sequence>
<evidence type="ECO:0000259" key="8">
    <source>
        <dbReference type="PROSITE" id="PS50059"/>
    </source>
</evidence>
<keyword evidence="4 6" id="KW-0697">Rotamase</keyword>
<dbReference type="PANTHER" id="PTHR43811">
    <property type="entry name" value="FKBP-TYPE PEPTIDYL-PROLYL CIS-TRANS ISOMERASE FKPA"/>
    <property type="match status" value="1"/>
</dbReference>
<keyword evidence="7" id="KW-0732">Signal</keyword>
<evidence type="ECO:0000256" key="4">
    <source>
        <dbReference type="ARBA" id="ARBA00023110"/>
    </source>
</evidence>
<comment type="caution">
    <text evidence="9">The sequence shown here is derived from an EMBL/GenBank/DDBJ whole genome shotgun (WGS) entry which is preliminary data.</text>
</comment>
<feature type="domain" description="PPIase FKBP-type" evidence="8">
    <location>
        <begin position="232"/>
        <end position="325"/>
    </location>
</feature>